<sequence length="73" mass="7671">MISRLTDVANPLIGGIGKTHDAVRSTVLNHPNDELTAEPVEQADLVEKYAASTAGRWKASVATGVNQPSNQTG</sequence>
<dbReference type="AlphaFoldDB" id="R4WUD1"/>
<accession>R4WUD1</accession>
<dbReference type="Proteomes" id="UP000013966">
    <property type="component" value="Plasmid p2"/>
</dbReference>
<proteinExistence type="predicted"/>
<dbReference type="HOGENOM" id="CLU_2697503_0_0_4"/>
<dbReference type="KEGG" id="buo:BRPE64_ECDS00060"/>
<dbReference type="EMBL" id="AP013062">
    <property type="protein sequence ID" value="BAN28164.1"/>
    <property type="molecule type" value="Genomic_DNA"/>
</dbReference>
<gene>
    <name evidence="1" type="ORF">BRPE64_ECDS00060</name>
</gene>
<evidence type="ECO:0000313" key="1">
    <source>
        <dbReference type="EMBL" id="BAN28164.1"/>
    </source>
</evidence>
<reference evidence="1 2" key="2">
    <citation type="journal article" date="2018" name="Int. J. Syst. Evol. Microbiol.">
        <title>Burkholderia insecticola sp. nov., a gut symbiotic bacterium of the bean bug Riptortus pedestris.</title>
        <authorList>
            <person name="Takeshita K."/>
            <person name="Tamaki H."/>
            <person name="Ohbayashi T."/>
            <person name="Meng X.-Y."/>
            <person name="Sone T."/>
            <person name="Mitani Y."/>
            <person name="Peeters C."/>
            <person name="Kikuchi Y."/>
            <person name="Vandamme P."/>
        </authorList>
    </citation>
    <scope>NUCLEOTIDE SEQUENCE [LARGE SCALE GENOMIC DNA]</scope>
    <source>
        <strain evidence="1">RPE64</strain>
        <plasmid evidence="1 2">p2</plasmid>
    </source>
</reference>
<organism evidence="1 2">
    <name type="scientific">Caballeronia insecticola</name>
    <dbReference type="NCBI Taxonomy" id="758793"/>
    <lineage>
        <taxon>Bacteria</taxon>
        <taxon>Pseudomonadati</taxon>
        <taxon>Pseudomonadota</taxon>
        <taxon>Betaproteobacteria</taxon>
        <taxon>Burkholderiales</taxon>
        <taxon>Burkholderiaceae</taxon>
        <taxon>Caballeronia</taxon>
    </lineage>
</organism>
<keyword evidence="1" id="KW-0614">Plasmid</keyword>
<protein>
    <submittedName>
        <fullName evidence="1">Uncharacterized protein</fullName>
    </submittedName>
</protein>
<name>R4WUD1_9BURK</name>
<reference evidence="1 2" key="1">
    <citation type="journal article" date="2013" name="Genome Announc.">
        <title>Complete Genome Sequence of Burkholderia sp. Strain RPE64, Bacterial Symbiont of the Bean Bug Riptortus pedestris.</title>
        <authorList>
            <person name="Shibata T.F."/>
            <person name="Maeda T."/>
            <person name="Nikoh N."/>
            <person name="Yamaguchi K."/>
            <person name="Oshima K."/>
            <person name="Hattori M."/>
            <person name="Nishiyama T."/>
            <person name="Hasebe M."/>
            <person name="Fukatsu T."/>
            <person name="Kikuchi Y."/>
            <person name="Shigenobu S."/>
        </authorList>
    </citation>
    <scope>NUCLEOTIDE SEQUENCE [LARGE SCALE GENOMIC DNA]</scope>
    <source>
        <plasmid evidence="1 2">p2</plasmid>
    </source>
</reference>
<geneLocation type="plasmid" evidence="1 2">
    <name>p2</name>
</geneLocation>
<keyword evidence="2" id="KW-1185">Reference proteome</keyword>
<evidence type="ECO:0000313" key="2">
    <source>
        <dbReference type="Proteomes" id="UP000013966"/>
    </source>
</evidence>